<evidence type="ECO:0000313" key="1">
    <source>
        <dbReference type="EnsemblMetazoa" id="PPA08497.1"/>
    </source>
</evidence>
<sequence length="325" mass="37326">MNPLPLNVTLSILSPTIHWNSISLYVGCGISSLLCTSLFYIVHVFTPSSMISRKYCLQNLLAGCAIHTVLYAFTQPLPILPYRVCLAKFSDMTFIMNNAYITSLSNYIDITHGLSSSSKMFGYLRDISLRKRLILFNVYHLQNTALALLTVLFIYIDYEFAPVSTKDVLQSDFAMIRFKNEAYTGLFIMIAFGGFVVFYIASIFYLNFYIFRRLRDLKPTISEKTYEILEKMSHLFAFVVISPVFFFHVPHLLFVVCNYYIPSIVSTSGSLEAITIITTVLYALFPFSFYVFLLIGFKQYRHAFFHLITCRRFAIKSSPANSRHS</sequence>
<accession>A0A8R1UA27</accession>
<protein>
    <submittedName>
        <fullName evidence="1">Uncharacterized protein</fullName>
    </submittedName>
</protein>
<accession>A0A2A6CD86</accession>
<proteinExistence type="predicted"/>
<reference evidence="1" key="2">
    <citation type="submission" date="2022-06" db="UniProtKB">
        <authorList>
            <consortium name="EnsemblMetazoa"/>
        </authorList>
    </citation>
    <scope>IDENTIFICATION</scope>
    <source>
        <strain evidence="1">PS312</strain>
    </source>
</reference>
<dbReference type="EnsemblMetazoa" id="PPA08497.1">
    <property type="protein sequence ID" value="PPA08497.1"/>
    <property type="gene ID" value="WBGene00098051"/>
</dbReference>
<reference evidence="2" key="1">
    <citation type="journal article" date="2008" name="Nat. Genet.">
        <title>The Pristionchus pacificus genome provides a unique perspective on nematode lifestyle and parasitism.</title>
        <authorList>
            <person name="Dieterich C."/>
            <person name="Clifton S.W."/>
            <person name="Schuster L.N."/>
            <person name="Chinwalla A."/>
            <person name="Delehaunty K."/>
            <person name="Dinkelacker I."/>
            <person name="Fulton L."/>
            <person name="Fulton R."/>
            <person name="Godfrey J."/>
            <person name="Minx P."/>
            <person name="Mitreva M."/>
            <person name="Roeseler W."/>
            <person name="Tian H."/>
            <person name="Witte H."/>
            <person name="Yang S.P."/>
            <person name="Wilson R.K."/>
            <person name="Sommer R.J."/>
        </authorList>
    </citation>
    <scope>NUCLEOTIDE SEQUENCE [LARGE SCALE GENOMIC DNA]</scope>
    <source>
        <strain evidence="2">PS312</strain>
    </source>
</reference>
<keyword evidence="2" id="KW-1185">Reference proteome</keyword>
<name>A0A2A6CD86_PRIPA</name>
<dbReference type="Proteomes" id="UP000005239">
    <property type="component" value="Unassembled WGS sequence"/>
</dbReference>
<gene>
    <name evidence="1" type="primary">WBGene00098051</name>
</gene>
<dbReference type="AlphaFoldDB" id="A0A2A6CD86"/>
<organism evidence="1 2">
    <name type="scientific">Pristionchus pacificus</name>
    <name type="common">Parasitic nematode worm</name>
    <dbReference type="NCBI Taxonomy" id="54126"/>
    <lineage>
        <taxon>Eukaryota</taxon>
        <taxon>Metazoa</taxon>
        <taxon>Ecdysozoa</taxon>
        <taxon>Nematoda</taxon>
        <taxon>Chromadorea</taxon>
        <taxon>Rhabditida</taxon>
        <taxon>Rhabditina</taxon>
        <taxon>Diplogasteromorpha</taxon>
        <taxon>Diplogasteroidea</taxon>
        <taxon>Neodiplogasteridae</taxon>
        <taxon>Pristionchus</taxon>
    </lineage>
</organism>
<evidence type="ECO:0000313" key="2">
    <source>
        <dbReference type="Proteomes" id="UP000005239"/>
    </source>
</evidence>